<dbReference type="FunFam" id="3.30.160.60:FF:000100">
    <property type="entry name" value="Zinc finger 45-like"/>
    <property type="match status" value="1"/>
</dbReference>
<evidence type="ECO:0000256" key="7">
    <source>
        <dbReference type="ARBA" id="ARBA00023015"/>
    </source>
</evidence>
<dbReference type="PROSITE" id="PS50157">
    <property type="entry name" value="ZINC_FINGER_C2H2_2"/>
    <property type="match status" value="4"/>
</dbReference>
<dbReference type="Ensembl" id="ENSSFOT00015059159.1">
    <property type="protein sequence ID" value="ENSSFOP00015060666.1"/>
    <property type="gene ID" value="ENSSFOG00015029915.1"/>
</dbReference>
<dbReference type="InterPro" id="IPR036236">
    <property type="entry name" value="Znf_C2H2_sf"/>
</dbReference>
<dbReference type="Proteomes" id="UP000694397">
    <property type="component" value="Chromosome 8"/>
</dbReference>
<evidence type="ECO:0000313" key="15">
    <source>
        <dbReference type="Proteomes" id="UP000694397"/>
    </source>
</evidence>
<dbReference type="InterPro" id="IPR013087">
    <property type="entry name" value="Znf_C2H2_type"/>
</dbReference>
<dbReference type="PANTHER" id="PTHR23235">
    <property type="entry name" value="KRUEPPEL-LIKE TRANSCRIPTION FACTOR"/>
    <property type="match status" value="1"/>
</dbReference>
<dbReference type="GO" id="GO:0008270">
    <property type="term" value="F:zinc ion binding"/>
    <property type="evidence" value="ECO:0007669"/>
    <property type="project" value="UniProtKB-KW"/>
</dbReference>
<proteinExistence type="inferred from homology"/>
<dbReference type="AlphaFoldDB" id="A0A8C9VKV2"/>
<organism evidence="14 15">
    <name type="scientific">Scleropages formosus</name>
    <name type="common">Asian bonytongue</name>
    <name type="synonym">Osteoglossum formosum</name>
    <dbReference type="NCBI Taxonomy" id="113540"/>
    <lineage>
        <taxon>Eukaryota</taxon>
        <taxon>Metazoa</taxon>
        <taxon>Chordata</taxon>
        <taxon>Craniata</taxon>
        <taxon>Vertebrata</taxon>
        <taxon>Euteleostomi</taxon>
        <taxon>Actinopterygii</taxon>
        <taxon>Neopterygii</taxon>
        <taxon>Teleostei</taxon>
        <taxon>Osteoglossocephala</taxon>
        <taxon>Osteoglossomorpha</taxon>
        <taxon>Osteoglossiformes</taxon>
        <taxon>Osteoglossidae</taxon>
        <taxon>Scleropages</taxon>
    </lineage>
</organism>
<evidence type="ECO:0000256" key="9">
    <source>
        <dbReference type="ARBA" id="ARBA00023163"/>
    </source>
</evidence>
<reference evidence="14" key="3">
    <citation type="submission" date="2025-09" db="UniProtKB">
        <authorList>
            <consortium name="Ensembl"/>
        </authorList>
    </citation>
    <scope>IDENTIFICATION</scope>
</reference>
<dbReference type="GO" id="GO:0000981">
    <property type="term" value="F:DNA-binding transcription factor activity, RNA polymerase II-specific"/>
    <property type="evidence" value="ECO:0007669"/>
    <property type="project" value="TreeGrafter"/>
</dbReference>
<keyword evidence="6" id="KW-0862">Zinc</keyword>
<feature type="coiled-coil region" evidence="12">
    <location>
        <begin position="20"/>
        <end position="54"/>
    </location>
</feature>
<evidence type="ECO:0000256" key="6">
    <source>
        <dbReference type="ARBA" id="ARBA00022833"/>
    </source>
</evidence>
<keyword evidence="4" id="KW-0677">Repeat</keyword>
<comment type="similarity">
    <text evidence="2">Belongs to the krueppel C2H2-type zinc-finger protein family.</text>
</comment>
<dbReference type="FunFam" id="3.30.160.60:FF:002716">
    <property type="entry name" value="Zinc finger protein 212"/>
    <property type="match status" value="1"/>
</dbReference>
<reference evidence="14 15" key="1">
    <citation type="submission" date="2019-04" db="EMBL/GenBank/DDBJ databases">
        <authorList>
            <consortium name="Wellcome Sanger Institute Data Sharing"/>
        </authorList>
    </citation>
    <scope>NUCLEOTIDE SEQUENCE [LARGE SCALE GENOMIC DNA]</scope>
</reference>
<sequence length="434" mass="47849">MGVLCQAAVAEVCKLVDEGSARLRTEVRKCRTENQELHRKLRIMEMELRSARQHALPGGASGVGTGAGGRVGRIAIGGVSRRSVSVGVQTTDPPRTVETGATRLFTLTQPGLGLAGARACLENHTRTLLCLHKIIIVCSSAELCAHEVLLSRIPLDIYWRIFKKMCCRMMPFHIVQDLPFLSRTGLDKFNDGPGEMPNHGKVATEEQPTAESAASECLEQQDIQVVTVGQKELDLQAMSVENMAEPNTHSEDSLRCVLAAEPSGAQQSSAGRGQKYFFCSICGKGFTYLSYFKVHQRRHSGEKPYSCTLCGKSFAQRTYLTLHQRTHTGEKPYCCADCGKCFTQKSSLNSHRRSHTGQKPYSCAECGKKYAYKHGLNLHQFLREYLPQKGFRDGGSHSAIHSSQREREDVYTQFGGRAAVPWTRGSVSAVGTFL</sequence>
<dbReference type="PANTHER" id="PTHR23235:SF152">
    <property type="entry name" value="SI:DKEY-210J14.3"/>
    <property type="match status" value="1"/>
</dbReference>
<feature type="domain" description="C2H2-type" evidence="13">
    <location>
        <begin position="277"/>
        <end position="304"/>
    </location>
</feature>
<dbReference type="SMART" id="SM00355">
    <property type="entry name" value="ZnF_C2H2"/>
    <property type="match status" value="4"/>
</dbReference>
<keyword evidence="5 11" id="KW-0863">Zinc-finger</keyword>
<keyword evidence="12" id="KW-0175">Coiled coil</keyword>
<dbReference type="FunFam" id="3.30.160.60:FF:000446">
    <property type="entry name" value="Zinc finger protein"/>
    <property type="match status" value="1"/>
</dbReference>
<feature type="domain" description="C2H2-type" evidence="13">
    <location>
        <begin position="361"/>
        <end position="390"/>
    </location>
</feature>
<keyword evidence="15" id="KW-1185">Reference proteome</keyword>
<dbReference type="FunFam" id="3.30.160.60:FF:002063">
    <property type="entry name" value="RB associated KRAB zinc finger"/>
    <property type="match status" value="1"/>
</dbReference>
<evidence type="ECO:0000313" key="14">
    <source>
        <dbReference type="Ensembl" id="ENSSFOP00015060666.1"/>
    </source>
</evidence>
<keyword evidence="10" id="KW-0539">Nucleus</keyword>
<reference evidence="14" key="2">
    <citation type="submission" date="2025-08" db="UniProtKB">
        <authorList>
            <consortium name="Ensembl"/>
        </authorList>
    </citation>
    <scope>IDENTIFICATION</scope>
</reference>
<evidence type="ECO:0000256" key="5">
    <source>
        <dbReference type="ARBA" id="ARBA00022771"/>
    </source>
</evidence>
<evidence type="ECO:0000256" key="2">
    <source>
        <dbReference type="ARBA" id="ARBA00006991"/>
    </source>
</evidence>
<evidence type="ECO:0000259" key="13">
    <source>
        <dbReference type="PROSITE" id="PS50157"/>
    </source>
</evidence>
<dbReference type="Gene3D" id="3.30.160.60">
    <property type="entry name" value="Classic Zinc Finger"/>
    <property type="match status" value="4"/>
</dbReference>
<dbReference type="GO" id="GO:0005634">
    <property type="term" value="C:nucleus"/>
    <property type="evidence" value="ECO:0007669"/>
    <property type="project" value="UniProtKB-SubCell"/>
</dbReference>
<dbReference type="Pfam" id="PF00096">
    <property type="entry name" value="zf-C2H2"/>
    <property type="match status" value="3"/>
</dbReference>
<evidence type="ECO:0000256" key="10">
    <source>
        <dbReference type="ARBA" id="ARBA00023242"/>
    </source>
</evidence>
<keyword evidence="9" id="KW-0804">Transcription</keyword>
<keyword evidence="7" id="KW-0805">Transcription regulation</keyword>
<evidence type="ECO:0000256" key="1">
    <source>
        <dbReference type="ARBA" id="ARBA00004123"/>
    </source>
</evidence>
<evidence type="ECO:0000256" key="11">
    <source>
        <dbReference type="PROSITE-ProRule" id="PRU00042"/>
    </source>
</evidence>
<accession>A0A8C9VKV2</accession>
<dbReference type="GO" id="GO:0000978">
    <property type="term" value="F:RNA polymerase II cis-regulatory region sequence-specific DNA binding"/>
    <property type="evidence" value="ECO:0007669"/>
    <property type="project" value="TreeGrafter"/>
</dbReference>
<evidence type="ECO:0000256" key="8">
    <source>
        <dbReference type="ARBA" id="ARBA00023125"/>
    </source>
</evidence>
<dbReference type="GeneTree" id="ENSGT01150000286918"/>
<dbReference type="SUPFAM" id="SSF57667">
    <property type="entry name" value="beta-beta-alpha zinc fingers"/>
    <property type="match status" value="2"/>
</dbReference>
<comment type="subcellular location">
    <subcellularLocation>
        <location evidence="1">Nucleus</location>
    </subcellularLocation>
</comment>
<keyword evidence="3" id="KW-0479">Metal-binding</keyword>
<evidence type="ECO:0000256" key="3">
    <source>
        <dbReference type="ARBA" id="ARBA00022723"/>
    </source>
</evidence>
<feature type="domain" description="C2H2-type" evidence="13">
    <location>
        <begin position="305"/>
        <end position="332"/>
    </location>
</feature>
<evidence type="ECO:0000256" key="12">
    <source>
        <dbReference type="SAM" id="Coils"/>
    </source>
</evidence>
<evidence type="ECO:0000256" key="4">
    <source>
        <dbReference type="ARBA" id="ARBA00022737"/>
    </source>
</evidence>
<name>A0A8C9VKV2_SCLFO</name>
<protein>
    <recommendedName>
        <fullName evidence="13">C2H2-type domain-containing protein</fullName>
    </recommendedName>
</protein>
<dbReference type="PROSITE" id="PS00028">
    <property type="entry name" value="ZINC_FINGER_C2H2_1"/>
    <property type="match status" value="3"/>
</dbReference>
<dbReference type="OrthoDB" id="654211at2759"/>
<keyword evidence="8" id="KW-0238">DNA-binding</keyword>
<feature type="domain" description="C2H2-type" evidence="13">
    <location>
        <begin position="333"/>
        <end position="360"/>
    </location>
</feature>